<organism evidence="4 5">
    <name type="scientific">Beta vulgaris subsp. vulgaris</name>
    <name type="common">Beet</name>
    <dbReference type="NCBI Taxonomy" id="3555"/>
    <lineage>
        <taxon>Eukaryota</taxon>
        <taxon>Viridiplantae</taxon>
        <taxon>Streptophyta</taxon>
        <taxon>Embryophyta</taxon>
        <taxon>Tracheophyta</taxon>
        <taxon>Spermatophyta</taxon>
        <taxon>Magnoliopsida</taxon>
        <taxon>eudicotyledons</taxon>
        <taxon>Gunneridae</taxon>
        <taxon>Pentapetalae</taxon>
        <taxon>Caryophyllales</taxon>
        <taxon>Chenopodiaceae</taxon>
        <taxon>Betoideae</taxon>
        <taxon>Beta</taxon>
    </lineage>
</organism>
<name>A0A0J8B7N7_BETVV</name>
<evidence type="ECO:0000313" key="5">
    <source>
        <dbReference type="Proteomes" id="UP000035740"/>
    </source>
</evidence>
<sequence>MATGGSSSCSGSCSGSGSGSGSKVQSLPPPRPKSPPDLYGRRKEMVRIQVLEREKSILEEELKLADRLQPASRCCKELVDFVAANADPLIPTNRKIGKSCHLWRWLFCGSSCFNFSWICCSVRYQSVAVGVEIHAPAAVSRTHAADVVQVARIVAIASLFLASTVVAVNVNALVLNVLHVLVHSCGNALALNVQHVLNVHHVPRYAIPVLAV</sequence>
<keyword evidence="1" id="KW-0175">Coiled coil</keyword>
<dbReference type="eggNOG" id="ENOG502RZC5">
    <property type="taxonomic scope" value="Eukaryota"/>
</dbReference>
<protein>
    <recommendedName>
        <fullName evidence="3">G protein gamma domain-containing protein</fullName>
    </recommendedName>
</protein>
<dbReference type="AlphaFoldDB" id="A0A0J8B7N7"/>
<feature type="compositionally biased region" description="Low complexity" evidence="2">
    <location>
        <begin position="1"/>
        <end position="13"/>
    </location>
</feature>
<keyword evidence="5" id="KW-1185">Reference proteome</keyword>
<dbReference type="InterPro" id="IPR015898">
    <property type="entry name" value="G-protein_gamma-like_dom"/>
</dbReference>
<dbReference type="PANTHER" id="PTHR32378">
    <property type="entry name" value="GUANINE NUCLEOTIDE-BINDING PROTEIN SUBUNIT GAMMA 3"/>
    <property type="match status" value="1"/>
</dbReference>
<accession>A0A0J8B7N7</accession>
<dbReference type="Gramene" id="KMS95802">
    <property type="protein sequence ID" value="KMS95802"/>
    <property type="gene ID" value="BVRB_005010"/>
</dbReference>
<dbReference type="InterPro" id="IPR055305">
    <property type="entry name" value="GG3-like"/>
</dbReference>
<gene>
    <name evidence="4" type="ORF">BVRB_005010</name>
</gene>
<proteinExistence type="predicted"/>
<dbReference type="PANTHER" id="PTHR32378:SF10">
    <property type="entry name" value="GUANINE NUCLEOTIDE-BINDING PROTEIN SUBUNIT GAMMA 3"/>
    <property type="match status" value="1"/>
</dbReference>
<reference evidence="4 5" key="1">
    <citation type="journal article" date="2014" name="Nature">
        <title>The genome of the recently domesticated crop plant sugar beet (Beta vulgaris).</title>
        <authorList>
            <person name="Dohm J.C."/>
            <person name="Minoche A.E."/>
            <person name="Holtgrawe D."/>
            <person name="Capella-Gutierrez S."/>
            <person name="Zakrzewski F."/>
            <person name="Tafer H."/>
            <person name="Rupp O."/>
            <person name="Sorensen T.R."/>
            <person name="Stracke R."/>
            <person name="Reinhardt R."/>
            <person name="Goesmann A."/>
            <person name="Kraft T."/>
            <person name="Schulz B."/>
            <person name="Stadler P.F."/>
            <person name="Schmidt T."/>
            <person name="Gabaldon T."/>
            <person name="Lehrach H."/>
            <person name="Weisshaar B."/>
            <person name="Himmelbauer H."/>
        </authorList>
    </citation>
    <scope>NUCLEOTIDE SEQUENCE [LARGE SCALE GENOMIC DNA]</scope>
    <source>
        <tissue evidence="4">Taproot</tissue>
    </source>
</reference>
<feature type="region of interest" description="Disordered" evidence="2">
    <location>
        <begin position="1"/>
        <end position="39"/>
    </location>
</feature>
<evidence type="ECO:0000313" key="4">
    <source>
        <dbReference type="EMBL" id="KMS95802.1"/>
    </source>
</evidence>
<dbReference type="EMBL" id="KQ090434">
    <property type="protein sequence ID" value="KMS95802.1"/>
    <property type="molecule type" value="Genomic_DNA"/>
</dbReference>
<evidence type="ECO:0000259" key="3">
    <source>
        <dbReference type="Pfam" id="PF00631"/>
    </source>
</evidence>
<evidence type="ECO:0000256" key="2">
    <source>
        <dbReference type="SAM" id="MobiDB-lite"/>
    </source>
</evidence>
<feature type="coiled-coil region" evidence="1">
    <location>
        <begin position="41"/>
        <end position="68"/>
    </location>
</feature>
<dbReference type="OMA" id="RCCKELV"/>
<dbReference type="GO" id="GO:0007186">
    <property type="term" value="P:G protein-coupled receptor signaling pathway"/>
    <property type="evidence" value="ECO:0007669"/>
    <property type="project" value="InterPro"/>
</dbReference>
<dbReference type="Proteomes" id="UP000035740">
    <property type="component" value="Unassembled WGS sequence"/>
</dbReference>
<dbReference type="Pfam" id="PF00631">
    <property type="entry name" value="G-gamma"/>
    <property type="match status" value="1"/>
</dbReference>
<dbReference type="OrthoDB" id="1936517at2759"/>
<feature type="domain" description="G protein gamma" evidence="3">
    <location>
        <begin position="51"/>
        <end position="105"/>
    </location>
</feature>
<evidence type="ECO:0000256" key="1">
    <source>
        <dbReference type="SAM" id="Coils"/>
    </source>
</evidence>